<gene>
    <name evidence="3" type="ORF">GPM918_LOCUS11535</name>
    <name evidence="4" type="ORF">SRO942_LOCUS11536</name>
</gene>
<evidence type="ECO:0000313" key="4">
    <source>
        <dbReference type="EMBL" id="CAF3731632.1"/>
    </source>
</evidence>
<sequence>MSNPAAYKVKSQESEEQRVELIQPTQLQWMTNPTSAPGLGYLADVDYLAARQDRSISQMITGLTSAQKFRISNSLGQIVYFAFEESSTLMRLCCTNNRSFVLHIVDNASQEVIRIRRKFKCCAGCCWCACVDCCAHEVFVESPPGTAAGSVRQE</sequence>
<evidence type="ECO:0000313" key="5">
    <source>
        <dbReference type="Proteomes" id="UP000663829"/>
    </source>
</evidence>
<dbReference type="Proteomes" id="UP000663829">
    <property type="component" value="Unassembled WGS sequence"/>
</dbReference>
<keyword evidence="2" id="KW-0449">Lipoprotein</keyword>
<organism evidence="3 5">
    <name type="scientific">Didymodactylos carnosus</name>
    <dbReference type="NCBI Taxonomy" id="1234261"/>
    <lineage>
        <taxon>Eukaryota</taxon>
        <taxon>Metazoa</taxon>
        <taxon>Spiralia</taxon>
        <taxon>Gnathifera</taxon>
        <taxon>Rotifera</taxon>
        <taxon>Eurotatoria</taxon>
        <taxon>Bdelloidea</taxon>
        <taxon>Philodinida</taxon>
        <taxon>Philodinidae</taxon>
        <taxon>Didymodactylos</taxon>
    </lineage>
</organism>
<evidence type="ECO:0000256" key="2">
    <source>
        <dbReference type="RuleBase" id="RU363116"/>
    </source>
</evidence>
<dbReference type="EMBL" id="CAJNOQ010002406">
    <property type="protein sequence ID" value="CAF0956686.1"/>
    <property type="molecule type" value="Genomic_DNA"/>
</dbReference>
<keyword evidence="2" id="KW-0106">Calcium</keyword>
<reference evidence="3" key="1">
    <citation type="submission" date="2021-02" db="EMBL/GenBank/DDBJ databases">
        <authorList>
            <person name="Nowell W R."/>
        </authorList>
    </citation>
    <scope>NUCLEOTIDE SEQUENCE</scope>
</reference>
<comment type="function">
    <text evidence="2">May mediate accelerated ATP-independent bidirectional transbilayer migration of phospholipids upon binding calcium ions that results in a loss of phospholipid asymmetry in the plasma membrane.</text>
</comment>
<dbReference type="GO" id="GO:0005886">
    <property type="term" value="C:plasma membrane"/>
    <property type="evidence" value="ECO:0007669"/>
    <property type="project" value="TreeGrafter"/>
</dbReference>
<comment type="similarity">
    <text evidence="1 2">Belongs to the phospholipid scramblase family.</text>
</comment>
<comment type="cofactor">
    <cofactor evidence="2">
        <name>Ca(2+)</name>
        <dbReference type="ChEBI" id="CHEBI:29108"/>
    </cofactor>
</comment>
<dbReference type="EMBL" id="CAJOBC010002406">
    <property type="protein sequence ID" value="CAF3731632.1"/>
    <property type="molecule type" value="Genomic_DNA"/>
</dbReference>
<dbReference type="PANTHER" id="PTHR23248">
    <property type="entry name" value="PHOSPHOLIPID SCRAMBLASE-RELATED"/>
    <property type="match status" value="1"/>
</dbReference>
<evidence type="ECO:0000313" key="3">
    <source>
        <dbReference type="EMBL" id="CAF0956686.1"/>
    </source>
</evidence>
<dbReference type="AlphaFoldDB" id="A0A814DSF6"/>
<dbReference type="InterPro" id="IPR005552">
    <property type="entry name" value="Scramblase"/>
</dbReference>
<keyword evidence="2" id="KW-0564">Palmitate</keyword>
<comment type="caution">
    <text evidence="3">The sequence shown here is derived from an EMBL/GenBank/DDBJ whole genome shotgun (WGS) entry which is preliminary data.</text>
</comment>
<proteinExistence type="inferred from homology"/>
<dbReference type="GO" id="GO:0017128">
    <property type="term" value="F:phospholipid scramblase activity"/>
    <property type="evidence" value="ECO:0007669"/>
    <property type="project" value="InterPro"/>
</dbReference>
<accession>A0A814DSF6</accession>
<dbReference type="PANTHER" id="PTHR23248:SF63">
    <property type="entry name" value="PHOSPHOLIPID SCRAMBLASE"/>
    <property type="match status" value="1"/>
</dbReference>
<evidence type="ECO:0000256" key="1">
    <source>
        <dbReference type="ARBA" id="ARBA00005350"/>
    </source>
</evidence>
<dbReference type="Proteomes" id="UP000681722">
    <property type="component" value="Unassembled WGS sequence"/>
</dbReference>
<protein>
    <recommendedName>
        <fullName evidence="2">Phospholipid scramblase</fullName>
    </recommendedName>
</protein>
<keyword evidence="5" id="KW-1185">Reference proteome</keyword>
<dbReference type="Pfam" id="PF03803">
    <property type="entry name" value="Scramblase"/>
    <property type="match status" value="1"/>
</dbReference>
<name>A0A814DSF6_9BILA</name>
<dbReference type="OrthoDB" id="191150at2759"/>